<evidence type="ECO:0000313" key="1">
    <source>
        <dbReference type="EMBL" id="MCK9874631.1"/>
    </source>
</evidence>
<dbReference type="EMBL" id="JALKFT010000002">
    <property type="protein sequence ID" value="MCK9874631.1"/>
    <property type="molecule type" value="Genomic_DNA"/>
</dbReference>
<evidence type="ECO:0000313" key="2">
    <source>
        <dbReference type="Proteomes" id="UP001201873"/>
    </source>
</evidence>
<dbReference type="Pfam" id="PF10604">
    <property type="entry name" value="Polyketide_cyc2"/>
    <property type="match status" value="1"/>
</dbReference>
<sequence>MQSLSRTVSVAAPPDALLAFVAEVPNLPRWTDFFTAVGAQVNGRYRVSSVVGEIETWTETQVGTQAATCVIHSMVAGRAERAVVDIVPAPDGAEVSFTVLLPDDADEALRATARRTLDVELGRLRSLVTPAVQP</sequence>
<name>A0ABT0JSU4_9ACTN</name>
<dbReference type="InterPro" id="IPR019587">
    <property type="entry name" value="Polyketide_cyclase/dehydratase"/>
</dbReference>
<dbReference type="SUPFAM" id="SSF55961">
    <property type="entry name" value="Bet v1-like"/>
    <property type="match status" value="1"/>
</dbReference>
<keyword evidence="2" id="KW-1185">Reference proteome</keyword>
<proteinExistence type="predicted"/>
<dbReference type="InterPro" id="IPR023393">
    <property type="entry name" value="START-like_dom_sf"/>
</dbReference>
<gene>
    <name evidence="1" type="ORF">MXD59_02335</name>
</gene>
<reference evidence="1 2" key="1">
    <citation type="submission" date="2022-04" db="EMBL/GenBank/DDBJ databases">
        <title>Genome diversity in the genus Frankia.</title>
        <authorList>
            <person name="Carlos-Shanley C."/>
            <person name="Hahn D."/>
        </authorList>
    </citation>
    <scope>NUCLEOTIDE SEQUENCE [LARGE SCALE GENOMIC DNA]</scope>
    <source>
        <strain evidence="1 2">Ag45/Mut15</strain>
    </source>
</reference>
<dbReference type="Proteomes" id="UP001201873">
    <property type="component" value="Unassembled WGS sequence"/>
</dbReference>
<dbReference type="Gene3D" id="3.30.530.20">
    <property type="match status" value="1"/>
</dbReference>
<comment type="caution">
    <text evidence="1">The sequence shown here is derived from an EMBL/GenBank/DDBJ whole genome shotgun (WGS) entry which is preliminary data.</text>
</comment>
<organism evidence="1 2">
    <name type="scientific">Frankia umida</name>
    <dbReference type="NCBI Taxonomy" id="573489"/>
    <lineage>
        <taxon>Bacteria</taxon>
        <taxon>Bacillati</taxon>
        <taxon>Actinomycetota</taxon>
        <taxon>Actinomycetes</taxon>
        <taxon>Frankiales</taxon>
        <taxon>Frankiaceae</taxon>
        <taxon>Frankia</taxon>
    </lineage>
</organism>
<accession>A0ABT0JSU4</accession>
<dbReference type="RefSeq" id="WP_248823263.1">
    <property type="nucleotide sequence ID" value="NZ_JALKFT010000002.1"/>
</dbReference>
<protein>
    <submittedName>
        <fullName evidence="1">SRPBCC family protein</fullName>
    </submittedName>
</protein>